<evidence type="ECO:0000256" key="2">
    <source>
        <dbReference type="SAM" id="MobiDB-lite"/>
    </source>
</evidence>
<dbReference type="InterPro" id="IPR009061">
    <property type="entry name" value="DNA-bd_dom_put_sf"/>
</dbReference>
<evidence type="ECO:0000259" key="3">
    <source>
        <dbReference type="PROSITE" id="PS50937"/>
    </source>
</evidence>
<dbReference type="PRINTS" id="PR00040">
    <property type="entry name" value="HTHMERR"/>
</dbReference>
<proteinExistence type="predicted"/>
<feature type="domain" description="HTH merR-type" evidence="3">
    <location>
        <begin position="21"/>
        <end position="90"/>
    </location>
</feature>
<dbReference type="Proteomes" id="UP001164459">
    <property type="component" value="Chromosome"/>
</dbReference>
<dbReference type="Gene3D" id="1.10.1660.10">
    <property type="match status" value="1"/>
</dbReference>
<evidence type="ECO:0000256" key="1">
    <source>
        <dbReference type="ARBA" id="ARBA00023125"/>
    </source>
</evidence>
<reference evidence="4" key="1">
    <citation type="submission" date="2022-11" db="EMBL/GenBank/DDBJ databases">
        <title>Minimal conservation of predation-associated metabolite biosynthetic gene clusters underscores biosynthetic potential of Myxococcota including descriptions for ten novel species: Archangium lansinium sp. nov., Myxococcus landrumus sp. nov., Nannocystis bai.</title>
        <authorList>
            <person name="Ahearne A."/>
            <person name="Stevens C."/>
            <person name="Dowd S."/>
        </authorList>
    </citation>
    <scope>NUCLEOTIDE SEQUENCE</scope>
    <source>
        <strain evidence="4">Fl3</strain>
    </source>
</reference>
<organism evidence="4 5">
    <name type="scientific">Nannocystis punicea</name>
    <dbReference type="NCBI Taxonomy" id="2995304"/>
    <lineage>
        <taxon>Bacteria</taxon>
        <taxon>Pseudomonadati</taxon>
        <taxon>Myxococcota</taxon>
        <taxon>Polyangia</taxon>
        <taxon>Nannocystales</taxon>
        <taxon>Nannocystaceae</taxon>
        <taxon>Nannocystis</taxon>
    </lineage>
</organism>
<feature type="compositionally biased region" description="Low complexity" evidence="2">
    <location>
        <begin position="196"/>
        <end position="217"/>
    </location>
</feature>
<sequence>MSISEAKPTLAPTAGVTRPGRIKIGELARKTGKTPRALHLYEEMGLLVPSARTEGGFRLYGPDEVARVYWITKLQDIGFSLPQIQSLLGTVAASQTAPEAMNSVRELFRGKLDDTRAQVTRLLQLERDLSESLAYLEGCRLCQEPAKPDACTNCISERRSDEPTPSLVVGIHRKPGGEQPVRACAIETAASGGRPAELSSRTSDLSSRASELSSRTADLSPRTPSSDLSVRTAGPELAARPGEFAGRPAERAAAPTDAEGTFP</sequence>
<dbReference type="InterPro" id="IPR047057">
    <property type="entry name" value="MerR_fam"/>
</dbReference>
<accession>A0ABY7HC94</accession>
<keyword evidence="5" id="KW-1185">Reference proteome</keyword>
<dbReference type="SMART" id="SM00422">
    <property type="entry name" value="HTH_MERR"/>
    <property type="match status" value="1"/>
</dbReference>
<keyword evidence="1" id="KW-0238">DNA-binding</keyword>
<evidence type="ECO:0000313" key="4">
    <source>
        <dbReference type="EMBL" id="WAS96906.1"/>
    </source>
</evidence>
<gene>
    <name evidence="4" type="ORF">O0S08_12220</name>
</gene>
<dbReference type="PANTHER" id="PTHR30204">
    <property type="entry name" value="REDOX-CYCLING DRUG-SENSING TRANSCRIPTIONAL ACTIVATOR SOXR"/>
    <property type="match status" value="1"/>
</dbReference>
<dbReference type="EMBL" id="CP114040">
    <property type="protein sequence ID" value="WAS96906.1"/>
    <property type="molecule type" value="Genomic_DNA"/>
</dbReference>
<name>A0ABY7HC94_9BACT</name>
<evidence type="ECO:0000313" key="5">
    <source>
        <dbReference type="Proteomes" id="UP001164459"/>
    </source>
</evidence>
<protein>
    <submittedName>
        <fullName evidence="4">MerR family transcriptional regulator</fullName>
    </submittedName>
</protein>
<dbReference type="PANTHER" id="PTHR30204:SF90">
    <property type="entry name" value="HTH-TYPE TRANSCRIPTIONAL ACTIVATOR MTA"/>
    <property type="match status" value="1"/>
</dbReference>
<dbReference type="SUPFAM" id="SSF46955">
    <property type="entry name" value="Putative DNA-binding domain"/>
    <property type="match status" value="1"/>
</dbReference>
<dbReference type="InterPro" id="IPR000551">
    <property type="entry name" value="MerR-type_HTH_dom"/>
</dbReference>
<dbReference type="Pfam" id="PF13411">
    <property type="entry name" value="MerR_1"/>
    <property type="match status" value="1"/>
</dbReference>
<dbReference type="RefSeq" id="WP_269039269.1">
    <property type="nucleotide sequence ID" value="NZ_CP114040.1"/>
</dbReference>
<dbReference type="PROSITE" id="PS50937">
    <property type="entry name" value="HTH_MERR_2"/>
    <property type="match status" value="1"/>
</dbReference>
<feature type="region of interest" description="Disordered" evidence="2">
    <location>
        <begin position="189"/>
        <end position="263"/>
    </location>
</feature>